<protein>
    <submittedName>
        <fullName evidence="4">Methylhydantoinase</fullName>
    </submittedName>
</protein>
<dbReference type="GO" id="GO:0006749">
    <property type="term" value="P:glutathione metabolic process"/>
    <property type="evidence" value="ECO:0007669"/>
    <property type="project" value="TreeGrafter"/>
</dbReference>
<feature type="domain" description="Hydantoinase A/oxoprolinase" evidence="1">
    <location>
        <begin position="204"/>
        <end position="500"/>
    </location>
</feature>
<comment type="caution">
    <text evidence="4">The sequence shown here is derived from an EMBL/GenBank/DDBJ whole genome shotgun (WGS) entry which is preliminary data.</text>
</comment>
<feature type="domain" description="Acetophenone carboxylase-like C-terminal" evidence="3">
    <location>
        <begin position="546"/>
        <end position="688"/>
    </location>
</feature>
<accession>W4LJD2</accession>
<dbReference type="InterPro" id="IPR002821">
    <property type="entry name" value="Hydantoinase_A"/>
</dbReference>
<dbReference type="InterPro" id="IPR008040">
    <property type="entry name" value="Hydant_A_N"/>
</dbReference>
<dbReference type="Pfam" id="PF01968">
    <property type="entry name" value="Hydantoinase_A"/>
    <property type="match status" value="1"/>
</dbReference>
<evidence type="ECO:0000259" key="1">
    <source>
        <dbReference type="Pfam" id="PF01968"/>
    </source>
</evidence>
<evidence type="ECO:0000259" key="2">
    <source>
        <dbReference type="Pfam" id="PF05378"/>
    </source>
</evidence>
<dbReference type="PATRIC" id="fig|1429438.4.peg.3834"/>
<dbReference type="InterPro" id="IPR045079">
    <property type="entry name" value="Oxoprolinase-like"/>
</dbReference>
<sequence>MQSGEIRLAVDIGGTFTDVALESGTALHTAKTLTTYDAPERGVLTGVRDVLQRAGLEPQAVTTIIYGTTLATNLLIEHKGAPTALITTEGFRDTIEMRNENRYEQYDLNIDLPEPLVPRRLRLPVRERLNARGEVLVPLDEAGLEALVPTLQAEGVRSAAIGFLHSYMNADHEERAREILRSHLPELEITLSSEVSPEMREYERISTACANAYVQPLMSQHLRGLERELADEGVRCPLYLMLSGGGITTLDTAVRFPVRLVESGPAGGAIFASHIARQLDLDDVVSYDMGGTTAKICLIDDGAPQTSRSFEVARVYRFLKGSGIPLRIPVIEMVEIGAGGGSKAHIDAMGRIAVGPESAGSEPGPACYDRGGTQATVTDADVVLGRIDPHAFAGGSIVLDRSKAETALVADVGQRLQLEAADAALGVSEMVDENMANASRVHAIESGQVIDQRTLVAFGGAAPLHAVRLAEKLNMSRVVIPPGAGVGSAIGFLRAPVAYEVTRSYYQRLSAIDIDGANALLQAMRDEAVSVVEAGAGGRPLTETRTAFMRYVGQGHEVGVELPIRIETPRLGPDAEAVLLAAFEAEYHRLYERTIPNLDVEILTWVLLVSTEIAPPAALASDAAPAAPVALPEPIGQRQLVDTATGEQIDAPVYAREMLVPGMQLTGPAVILEQDTTTVISARFSARIHALGYIILEQLEFHRNG</sequence>
<dbReference type="PANTHER" id="PTHR11365:SF23">
    <property type="entry name" value="HYPOTHETICAL 5-OXOPROLINASE (EUROFUNG)-RELATED"/>
    <property type="match status" value="1"/>
</dbReference>
<name>W4LJD2_ENTF1</name>
<keyword evidence="5" id="KW-1185">Reference proteome</keyword>
<dbReference type="GO" id="GO:0005829">
    <property type="term" value="C:cytosol"/>
    <property type="evidence" value="ECO:0007669"/>
    <property type="project" value="TreeGrafter"/>
</dbReference>
<dbReference type="EMBL" id="AZHW01000575">
    <property type="protein sequence ID" value="ETW98218.1"/>
    <property type="molecule type" value="Genomic_DNA"/>
</dbReference>
<evidence type="ECO:0000313" key="4">
    <source>
        <dbReference type="EMBL" id="ETW98218.1"/>
    </source>
</evidence>
<dbReference type="InterPro" id="IPR043129">
    <property type="entry name" value="ATPase_NBD"/>
</dbReference>
<dbReference type="Pfam" id="PF19278">
    <property type="entry name" value="Hydant_A_C"/>
    <property type="match status" value="1"/>
</dbReference>
<dbReference type="Proteomes" id="UP000019141">
    <property type="component" value="Unassembled WGS sequence"/>
</dbReference>
<dbReference type="PANTHER" id="PTHR11365">
    <property type="entry name" value="5-OXOPROLINASE RELATED"/>
    <property type="match status" value="1"/>
</dbReference>
<feature type="domain" description="Hydantoinase/oxoprolinase N-terminal" evidence="2">
    <location>
        <begin position="7"/>
        <end position="183"/>
    </location>
</feature>
<dbReference type="InterPro" id="IPR049517">
    <property type="entry name" value="ACX-like_C"/>
</dbReference>
<dbReference type="HOGENOM" id="CLU_002157_1_2_7"/>
<dbReference type="GO" id="GO:0017168">
    <property type="term" value="F:5-oxoprolinase (ATP-hydrolyzing) activity"/>
    <property type="evidence" value="ECO:0007669"/>
    <property type="project" value="TreeGrafter"/>
</dbReference>
<evidence type="ECO:0000313" key="5">
    <source>
        <dbReference type="Proteomes" id="UP000019141"/>
    </source>
</evidence>
<gene>
    <name evidence="4" type="ORF">ETSY1_19675</name>
</gene>
<dbReference type="SUPFAM" id="SSF53067">
    <property type="entry name" value="Actin-like ATPase domain"/>
    <property type="match status" value="1"/>
</dbReference>
<dbReference type="Pfam" id="PF05378">
    <property type="entry name" value="Hydant_A_N"/>
    <property type="match status" value="1"/>
</dbReference>
<organism evidence="4 5">
    <name type="scientific">Entotheonella factor</name>
    <dbReference type="NCBI Taxonomy" id="1429438"/>
    <lineage>
        <taxon>Bacteria</taxon>
        <taxon>Pseudomonadati</taxon>
        <taxon>Nitrospinota/Tectimicrobiota group</taxon>
        <taxon>Candidatus Tectimicrobiota</taxon>
        <taxon>Candidatus Entotheonellia</taxon>
        <taxon>Candidatus Entotheonellales</taxon>
        <taxon>Candidatus Entotheonellaceae</taxon>
        <taxon>Candidatus Entotheonella</taxon>
    </lineage>
</organism>
<reference evidence="4 5" key="1">
    <citation type="journal article" date="2014" name="Nature">
        <title>An environmental bacterial taxon with a large and distinct metabolic repertoire.</title>
        <authorList>
            <person name="Wilson M.C."/>
            <person name="Mori T."/>
            <person name="Ruckert C."/>
            <person name="Uria A.R."/>
            <person name="Helf M.J."/>
            <person name="Takada K."/>
            <person name="Gernert C."/>
            <person name="Steffens U.A."/>
            <person name="Heycke N."/>
            <person name="Schmitt S."/>
            <person name="Rinke C."/>
            <person name="Helfrich E.J."/>
            <person name="Brachmann A.O."/>
            <person name="Gurgui C."/>
            <person name="Wakimoto T."/>
            <person name="Kracht M."/>
            <person name="Crusemann M."/>
            <person name="Hentschel U."/>
            <person name="Abe I."/>
            <person name="Matsunaga S."/>
            <person name="Kalinowski J."/>
            <person name="Takeyama H."/>
            <person name="Piel J."/>
        </authorList>
    </citation>
    <scope>NUCLEOTIDE SEQUENCE [LARGE SCALE GENOMIC DNA]</scope>
    <source>
        <strain evidence="5">TSY1</strain>
    </source>
</reference>
<dbReference type="AlphaFoldDB" id="W4LJD2"/>
<evidence type="ECO:0000259" key="3">
    <source>
        <dbReference type="Pfam" id="PF19278"/>
    </source>
</evidence>
<proteinExistence type="predicted"/>